<keyword evidence="6 8" id="KW-0503">Monooxygenase</keyword>
<evidence type="ECO:0000256" key="7">
    <source>
        <dbReference type="PIRSR" id="PIRSR602401-1"/>
    </source>
</evidence>
<keyword evidence="10" id="KW-1185">Reference proteome</keyword>
<gene>
    <name evidence="9" type="ORF">B0T26DRAFT_693273</name>
</gene>
<dbReference type="CDD" id="cd11063">
    <property type="entry name" value="CYP52"/>
    <property type="match status" value="1"/>
</dbReference>
<dbReference type="Pfam" id="PF00067">
    <property type="entry name" value="p450"/>
    <property type="match status" value="1"/>
</dbReference>
<evidence type="ECO:0000256" key="2">
    <source>
        <dbReference type="ARBA" id="ARBA00010617"/>
    </source>
</evidence>
<dbReference type="RefSeq" id="XP_060300008.1">
    <property type="nucleotide sequence ID" value="XM_060441192.1"/>
</dbReference>
<dbReference type="GO" id="GO:0005506">
    <property type="term" value="F:iron ion binding"/>
    <property type="evidence" value="ECO:0007669"/>
    <property type="project" value="InterPro"/>
</dbReference>
<comment type="cofactor">
    <cofactor evidence="1 7">
        <name>heme</name>
        <dbReference type="ChEBI" id="CHEBI:30413"/>
    </cofactor>
</comment>
<dbReference type="InterPro" id="IPR047146">
    <property type="entry name" value="Cyt_P450_E_CYP52_fungi"/>
</dbReference>
<proteinExistence type="inferred from homology"/>
<dbReference type="InterPro" id="IPR001128">
    <property type="entry name" value="Cyt_P450"/>
</dbReference>
<dbReference type="PROSITE" id="PS00086">
    <property type="entry name" value="CYTOCHROME_P450"/>
    <property type="match status" value="1"/>
</dbReference>
<feature type="binding site" description="axial binding residue" evidence="7">
    <location>
        <position position="446"/>
    </location>
    <ligand>
        <name>heme</name>
        <dbReference type="ChEBI" id="CHEBI:30413"/>
    </ligand>
    <ligandPart>
        <name>Fe</name>
        <dbReference type="ChEBI" id="CHEBI:18248"/>
    </ligandPart>
</feature>
<comment type="similarity">
    <text evidence="2 8">Belongs to the cytochrome P450 family.</text>
</comment>
<dbReference type="GO" id="GO:0004497">
    <property type="term" value="F:monooxygenase activity"/>
    <property type="evidence" value="ECO:0007669"/>
    <property type="project" value="UniProtKB-KW"/>
</dbReference>
<evidence type="ECO:0000313" key="10">
    <source>
        <dbReference type="Proteomes" id="UP001172101"/>
    </source>
</evidence>
<dbReference type="PANTHER" id="PTHR24287:SF17">
    <property type="entry name" value="P450, PUTATIVE (EUROFUNG)-RELATED"/>
    <property type="match status" value="1"/>
</dbReference>
<sequence length="501" mass="56515">MYFYLALLVSAAVCWAGFRLVELLKLRGFARAHGCEPARRMPQSERIVGLGLFLDDVAAAREHRTLQTAQRRFRELGNTFSGVCMGQHFLTTVDSDNVRALLSTRMEDFNSGKKSLFGPFIGDSMLTSDGAVWRHSRALVRPHLARDRVADLGKLEGHMQNFFSRLPLDGTTVDLHHLFAQLTFDNTMGLLLNENVCSLLSRPGSRLAQVVEAFESVGGFVNKRAALGPLLRIYRDTEFEAKCKVLHDFVDEIVRKAYNNRGSRQFGSEEKDRGFLASILDDTVDLVKIRFEILGLLLAGRDTAADLMGNLFFVLARRPDVWEKLKKEVDDVLQGRKPTYDSLRELTYHRYAIEEALRLYPPAPVLFRAANRNTVLPRGGGADGRSPVVVPRGTIVSCSTFALHRRHDVYGIDADEFRPERWEAMEKLRTRPRWEFLPFSAGPRVCMGQTYAMAEMAYIVARMAQEFDAIQSRTGAPWLEKWSITLSSAAGTRVGLVPRQK</sequence>
<dbReference type="PANTHER" id="PTHR24287">
    <property type="entry name" value="P450, PUTATIVE (EUROFUNG)-RELATED"/>
    <property type="match status" value="1"/>
</dbReference>
<dbReference type="GO" id="GO:0020037">
    <property type="term" value="F:heme binding"/>
    <property type="evidence" value="ECO:0007669"/>
    <property type="project" value="InterPro"/>
</dbReference>
<protein>
    <submittedName>
        <fullName evidence="9">Cytochrome P450</fullName>
    </submittedName>
</protein>
<evidence type="ECO:0000256" key="4">
    <source>
        <dbReference type="ARBA" id="ARBA00023002"/>
    </source>
</evidence>
<evidence type="ECO:0000256" key="6">
    <source>
        <dbReference type="ARBA" id="ARBA00023033"/>
    </source>
</evidence>
<dbReference type="InterPro" id="IPR002401">
    <property type="entry name" value="Cyt_P450_E_grp-I"/>
</dbReference>
<comment type="caution">
    <text evidence="9">The sequence shown here is derived from an EMBL/GenBank/DDBJ whole genome shotgun (WGS) entry which is preliminary data.</text>
</comment>
<accession>A0AA40B3U4</accession>
<evidence type="ECO:0000256" key="3">
    <source>
        <dbReference type="ARBA" id="ARBA00022723"/>
    </source>
</evidence>
<name>A0AA40B3U4_9PEZI</name>
<dbReference type="PRINTS" id="PR00463">
    <property type="entry name" value="EP450I"/>
</dbReference>
<dbReference type="Gene3D" id="1.10.630.10">
    <property type="entry name" value="Cytochrome P450"/>
    <property type="match status" value="1"/>
</dbReference>
<dbReference type="AlphaFoldDB" id="A0AA40B3U4"/>
<dbReference type="EMBL" id="JAUIRO010000002">
    <property type="protein sequence ID" value="KAK0727152.1"/>
    <property type="molecule type" value="Genomic_DNA"/>
</dbReference>
<dbReference type="GO" id="GO:0016705">
    <property type="term" value="F:oxidoreductase activity, acting on paired donors, with incorporation or reduction of molecular oxygen"/>
    <property type="evidence" value="ECO:0007669"/>
    <property type="project" value="InterPro"/>
</dbReference>
<reference evidence="9" key="1">
    <citation type="submission" date="2023-06" db="EMBL/GenBank/DDBJ databases">
        <title>Genome-scale phylogeny and comparative genomics of the fungal order Sordariales.</title>
        <authorList>
            <consortium name="Lawrence Berkeley National Laboratory"/>
            <person name="Hensen N."/>
            <person name="Bonometti L."/>
            <person name="Westerberg I."/>
            <person name="Brannstrom I.O."/>
            <person name="Guillou S."/>
            <person name="Cros-Aarteil S."/>
            <person name="Calhoun S."/>
            <person name="Haridas S."/>
            <person name="Kuo A."/>
            <person name="Mondo S."/>
            <person name="Pangilinan J."/>
            <person name="Riley R."/>
            <person name="LaButti K."/>
            <person name="Andreopoulos B."/>
            <person name="Lipzen A."/>
            <person name="Chen C."/>
            <person name="Yanf M."/>
            <person name="Daum C."/>
            <person name="Ng V."/>
            <person name="Clum A."/>
            <person name="Steindorff A."/>
            <person name="Ohm R."/>
            <person name="Martin F."/>
            <person name="Silar P."/>
            <person name="Natvig D."/>
            <person name="Lalanne C."/>
            <person name="Gautier V."/>
            <person name="Ament-velasquez S.L."/>
            <person name="Kruys A."/>
            <person name="Hutchinson M.I."/>
            <person name="Powell A.J."/>
            <person name="Barry K."/>
            <person name="Miller A.N."/>
            <person name="Grigoriev I.V."/>
            <person name="Debuchy R."/>
            <person name="Gladieux P."/>
            <person name="Thoren M.H."/>
            <person name="Johannesson H."/>
        </authorList>
    </citation>
    <scope>NUCLEOTIDE SEQUENCE</scope>
    <source>
        <strain evidence="9">SMH2392-1A</strain>
    </source>
</reference>
<keyword evidence="5 7" id="KW-0408">Iron</keyword>
<dbReference type="SUPFAM" id="SSF48264">
    <property type="entry name" value="Cytochrome P450"/>
    <property type="match status" value="1"/>
</dbReference>
<keyword evidence="4 8" id="KW-0560">Oxidoreductase</keyword>
<evidence type="ECO:0000256" key="1">
    <source>
        <dbReference type="ARBA" id="ARBA00001971"/>
    </source>
</evidence>
<dbReference type="Proteomes" id="UP001172101">
    <property type="component" value="Unassembled WGS sequence"/>
</dbReference>
<keyword evidence="7 8" id="KW-0349">Heme</keyword>
<keyword evidence="3 7" id="KW-0479">Metal-binding</keyword>
<dbReference type="PRINTS" id="PR00385">
    <property type="entry name" value="P450"/>
</dbReference>
<dbReference type="GeneID" id="85324462"/>
<dbReference type="InterPro" id="IPR017972">
    <property type="entry name" value="Cyt_P450_CS"/>
</dbReference>
<evidence type="ECO:0000256" key="5">
    <source>
        <dbReference type="ARBA" id="ARBA00023004"/>
    </source>
</evidence>
<evidence type="ECO:0000256" key="8">
    <source>
        <dbReference type="RuleBase" id="RU000461"/>
    </source>
</evidence>
<dbReference type="InterPro" id="IPR036396">
    <property type="entry name" value="Cyt_P450_sf"/>
</dbReference>
<organism evidence="9 10">
    <name type="scientific">Lasiosphaeria miniovina</name>
    <dbReference type="NCBI Taxonomy" id="1954250"/>
    <lineage>
        <taxon>Eukaryota</taxon>
        <taxon>Fungi</taxon>
        <taxon>Dikarya</taxon>
        <taxon>Ascomycota</taxon>
        <taxon>Pezizomycotina</taxon>
        <taxon>Sordariomycetes</taxon>
        <taxon>Sordariomycetidae</taxon>
        <taxon>Sordariales</taxon>
        <taxon>Lasiosphaeriaceae</taxon>
        <taxon>Lasiosphaeria</taxon>
    </lineage>
</organism>
<evidence type="ECO:0000313" key="9">
    <source>
        <dbReference type="EMBL" id="KAK0727152.1"/>
    </source>
</evidence>